<evidence type="ECO:0000256" key="6">
    <source>
        <dbReference type="SAM" id="Phobius"/>
    </source>
</evidence>
<dbReference type="STRING" id="871325.SAMN05444349_11614"/>
<keyword evidence="2" id="KW-1003">Cell membrane</keyword>
<dbReference type="AlphaFoldDB" id="A0A1M5ANR7"/>
<evidence type="ECO:0000259" key="8">
    <source>
        <dbReference type="Pfam" id="PF13567"/>
    </source>
</evidence>
<gene>
    <name evidence="9" type="ORF">SAMN05444349_11614</name>
</gene>
<evidence type="ECO:0000313" key="9">
    <source>
        <dbReference type="EMBL" id="SHF31903.1"/>
    </source>
</evidence>
<dbReference type="PANTHER" id="PTHR30619">
    <property type="entry name" value="DNA INTERNALIZATION/COMPETENCE PROTEIN COMEC/REC2"/>
    <property type="match status" value="1"/>
</dbReference>
<feature type="transmembrane region" description="Helical" evidence="6">
    <location>
        <begin position="391"/>
        <end position="414"/>
    </location>
</feature>
<evidence type="ECO:0000256" key="5">
    <source>
        <dbReference type="ARBA" id="ARBA00023136"/>
    </source>
</evidence>
<feature type="domain" description="ComEC/Rec2-related protein" evidence="7">
    <location>
        <begin position="236"/>
        <end position="507"/>
    </location>
</feature>
<dbReference type="Proteomes" id="UP000184436">
    <property type="component" value="Unassembled WGS sequence"/>
</dbReference>
<keyword evidence="5 6" id="KW-0472">Membrane</keyword>
<dbReference type="GO" id="GO:0005886">
    <property type="term" value="C:plasma membrane"/>
    <property type="evidence" value="ECO:0007669"/>
    <property type="project" value="UniProtKB-SubCell"/>
</dbReference>
<dbReference type="RefSeq" id="WP_025075698.1">
    <property type="nucleotide sequence ID" value="NZ_FQVD01000016.1"/>
</dbReference>
<dbReference type="NCBIfam" id="TIGR00360">
    <property type="entry name" value="ComEC_N-term"/>
    <property type="match status" value="1"/>
</dbReference>
<evidence type="ECO:0000313" key="10">
    <source>
        <dbReference type="Proteomes" id="UP000184436"/>
    </source>
</evidence>
<proteinExistence type="predicted"/>
<dbReference type="Pfam" id="PF13567">
    <property type="entry name" value="DUF4131"/>
    <property type="match status" value="1"/>
</dbReference>
<evidence type="ECO:0000256" key="4">
    <source>
        <dbReference type="ARBA" id="ARBA00022989"/>
    </source>
</evidence>
<feature type="transmembrane region" description="Helical" evidence="6">
    <location>
        <begin position="12"/>
        <end position="29"/>
    </location>
</feature>
<keyword evidence="3 6" id="KW-0812">Transmembrane</keyword>
<accession>A0A1M5ANR7</accession>
<keyword evidence="10" id="KW-1185">Reference proteome</keyword>
<feature type="transmembrane region" description="Helical" evidence="6">
    <location>
        <begin position="35"/>
        <end position="55"/>
    </location>
</feature>
<feature type="transmembrane region" description="Helical" evidence="6">
    <location>
        <begin position="426"/>
        <end position="450"/>
    </location>
</feature>
<feature type="transmembrane region" description="Helical" evidence="6">
    <location>
        <begin position="296"/>
        <end position="316"/>
    </location>
</feature>
<comment type="subcellular location">
    <subcellularLocation>
        <location evidence="1">Cell membrane</location>
        <topology evidence="1">Multi-pass membrane protein</topology>
    </subcellularLocation>
</comment>
<dbReference type="Pfam" id="PF03772">
    <property type="entry name" value="Competence"/>
    <property type="match status" value="1"/>
</dbReference>
<sequence length="698" mass="80070">MDNYYLHQYPYIRLIIPWITGVFCGDMFFDNTSVLSGSILLFCFFVGLSFTFYFLRRHSLRWCFGISVSALCFMGGWIGITGQLQQSVYDFKDQETVYRVRLTDAPELKERSYLCRVFLEEYHDSANICPVERKAILYLEQDSSVVRLQDGDELLVSSQISPPVNGKNFGEFDYSRYLMYKGIAGTGYVASGKWTKLSSVSVSSLRLMANSYREKLLALYRKLGFEGDELAVLSALTVGDKTELSESIRESYSVSGASHVLALSGLHIGLLYVLFSYILKLLDVKGGNAGKYLRTLLLLLLLWSFAFFTGLSPSVIRSASMFSALAVAEVFSRKAISLNTLAAVAWFMLLCKPVWLFDVGFQLSFLAVASILLIQKPIYQLLPVKGWLGKYIWRLMAVSIAAQLGTAPLVMFYFSRFSTHFLLTNLVVIPLVTIILYMAVLMLCLTPFFWLQSVMAEGCRLLLKALNTFVHWVEQLPFSSIDNIWLYQWEVAGFYIFLLLVLYYMMKRRLRYLWVCLSFLLMLGVGHSIMNWANHPQRSLVFYNVRGCPVVHCIENDGHSWLSYGDQQSDKRRLKRVVANYWKQIQLLPPVEVKTDFQSAGFSRHRQILSYHGCRVGMITDNRWQNKFAVSPLSIHYLYLCKGYEGHMKELTRIFSPSCIVLDASFSESRKRLLEKECRQLGFRFISLSEEGSIRFLL</sequence>
<feature type="transmembrane region" description="Helical" evidence="6">
    <location>
        <begin position="336"/>
        <end position="356"/>
    </location>
</feature>
<dbReference type="PANTHER" id="PTHR30619:SF1">
    <property type="entry name" value="RECOMBINATION PROTEIN 2"/>
    <property type="match status" value="1"/>
</dbReference>
<feature type="transmembrane region" description="Helical" evidence="6">
    <location>
        <begin position="62"/>
        <end position="80"/>
    </location>
</feature>
<name>A0A1M5ANR7_9BACE</name>
<dbReference type="InterPro" id="IPR052159">
    <property type="entry name" value="Competence_DNA_uptake"/>
</dbReference>
<evidence type="ECO:0000256" key="1">
    <source>
        <dbReference type="ARBA" id="ARBA00004651"/>
    </source>
</evidence>
<dbReference type="OrthoDB" id="9761531at2"/>
<organism evidence="9 10">
    <name type="scientific">Bacteroides faecichinchillae</name>
    <dbReference type="NCBI Taxonomy" id="871325"/>
    <lineage>
        <taxon>Bacteria</taxon>
        <taxon>Pseudomonadati</taxon>
        <taxon>Bacteroidota</taxon>
        <taxon>Bacteroidia</taxon>
        <taxon>Bacteroidales</taxon>
        <taxon>Bacteroidaceae</taxon>
        <taxon>Bacteroides</taxon>
    </lineage>
</organism>
<dbReference type="EMBL" id="FQVD01000016">
    <property type="protein sequence ID" value="SHF31903.1"/>
    <property type="molecule type" value="Genomic_DNA"/>
</dbReference>
<feature type="transmembrane region" description="Helical" evidence="6">
    <location>
        <begin position="256"/>
        <end position="275"/>
    </location>
</feature>
<dbReference type="InterPro" id="IPR004477">
    <property type="entry name" value="ComEC_N"/>
</dbReference>
<feature type="transmembrane region" description="Helical" evidence="6">
    <location>
        <begin position="484"/>
        <end position="505"/>
    </location>
</feature>
<evidence type="ECO:0000256" key="2">
    <source>
        <dbReference type="ARBA" id="ARBA00022475"/>
    </source>
</evidence>
<feature type="domain" description="DUF4131" evidence="8">
    <location>
        <begin position="38"/>
        <end position="193"/>
    </location>
</feature>
<reference evidence="9 10" key="1">
    <citation type="submission" date="2016-11" db="EMBL/GenBank/DDBJ databases">
        <authorList>
            <person name="Jaros S."/>
            <person name="Januszkiewicz K."/>
            <person name="Wedrychowicz H."/>
        </authorList>
    </citation>
    <scope>NUCLEOTIDE SEQUENCE [LARGE SCALE GENOMIC DNA]</scope>
    <source>
        <strain evidence="9 10">DSM 26883</strain>
    </source>
</reference>
<dbReference type="InterPro" id="IPR025405">
    <property type="entry name" value="DUF4131"/>
</dbReference>
<feature type="transmembrane region" description="Helical" evidence="6">
    <location>
        <begin position="512"/>
        <end position="533"/>
    </location>
</feature>
<keyword evidence="4 6" id="KW-1133">Transmembrane helix</keyword>
<protein>
    <submittedName>
        <fullName evidence="9">Competence protein ComEC</fullName>
    </submittedName>
</protein>
<evidence type="ECO:0000259" key="7">
    <source>
        <dbReference type="Pfam" id="PF03772"/>
    </source>
</evidence>
<evidence type="ECO:0000256" key="3">
    <source>
        <dbReference type="ARBA" id="ARBA00022692"/>
    </source>
</evidence>